<name>A0A557PBZ1_9VIBR</name>
<comment type="caution">
    <text evidence="4">The sequence shown here is derived from an EMBL/GenBank/DDBJ whole genome shotgun (WGS) entry which is preliminary data.</text>
</comment>
<gene>
    <name evidence="4" type="ORF">FOF44_04875</name>
</gene>
<sequence>MKPTAETSATPLLYIASKQQQDYLDLLQQSSLKHIAITQDKSQANIVLADPPLLAKYLDELTNLKWAQATYAGIDKLTKPELRQDYTLTNVKGIFGQLISEYVLGYSLSYFRHLNQYQQLQAQNKWQPIEYQSVMGKKVVILGTGSIGTQLASCVSALGFVAIGVNSRGQIPQGSMFSQCYSTEQLDEALAQADVVVNALPSTPQTYHILNAQHLSHCQSALLFNIGRGTAVDDDGLLLALEKGWIAHAYLDVFPQEPLPQESAYWQHPNVSITPHIAANSFPQQVFDIFEQNMQRWQNQQPLLNQVDFSRGY</sequence>
<evidence type="ECO:0000313" key="5">
    <source>
        <dbReference type="Proteomes" id="UP000319828"/>
    </source>
</evidence>
<evidence type="ECO:0000256" key="1">
    <source>
        <dbReference type="ARBA" id="ARBA00023002"/>
    </source>
</evidence>
<dbReference type="SUPFAM" id="SSF51735">
    <property type="entry name" value="NAD(P)-binding Rossmann-fold domains"/>
    <property type="match status" value="1"/>
</dbReference>
<dbReference type="EMBL" id="VMKJ01000006">
    <property type="protein sequence ID" value="TVO38179.1"/>
    <property type="molecule type" value="Genomic_DNA"/>
</dbReference>
<dbReference type="PANTHER" id="PTHR43333">
    <property type="entry name" value="2-HACID_DH_C DOMAIN-CONTAINING PROTEIN"/>
    <property type="match status" value="1"/>
</dbReference>
<dbReference type="OrthoDB" id="9787219at2"/>
<dbReference type="PANTHER" id="PTHR43333:SF1">
    <property type="entry name" value="D-ISOMER SPECIFIC 2-HYDROXYACID DEHYDROGENASE NAD-BINDING DOMAIN-CONTAINING PROTEIN"/>
    <property type="match status" value="1"/>
</dbReference>
<dbReference type="Pfam" id="PF02826">
    <property type="entry name" value="2-Hacid_dh_C"/>
    <property type="match status" value="1"/>
</dbReference>
<keyword evidence="1" id="KW-0560">Oxidoreductase</keyword>
<evidence type="ECO:0000313" key="4">
    <source>
        <dbReference type="EMBL" id="TVO38179.1"/>
    </source>
</evidence>
<organism evidence="4 5">
    <name type="scientific">Vibrio algivorus</name>
    <dbReference type="NCBI Taxonomy" id="1667024"/>
    <lineage>
        <taxon>Bacteria</taxon>
        <taxon>Pseudomonadati</taxon>
        <taxon>Pseudomonadota</taxon>
        <taxon>Gammaproteobacteria</taxon>
        <taxon>Vibrionales</taxon>
        <taxon>Vibrionaceae</taxon>
        <taxon>Vibrio</taxon>
    </lineage>
</organism>
<dbReference type="InterPro" id="IPR006140">
    <property type="entry name" value="D-isomer_DH_NAD-bd"/>
</dbReference>
<dbReference type="RefSeq" id="WP_144387631.1">
    <property type="nucleotide sequence ID" value="NZ_CANNCB010000005.1"/>
</dbReference>
<dbReference type="FunFam" id="3.40.50.720:FF:000363">
    <property type="entry name" value="D-isomer specific 2-hydroxyacid dehydrogenase"/>
    <property type="match status" value="1"/>
</dbReference>
<dbReference type="AlphaFoldDB" id="A0A557PBZ1"/>
<dbReference type="Proteomes" id="UP000319828">
    <property type="component" value="Unassembled WGS sequence"/>
</dbReference>
<keyword evidence="2" id="KW-0520">NAD</keyword>
<protein>
    <submittedName>
        <fullName evidence="4">D-2-hydroxyacid dehydrogenase</fullName>
    </submittedName>
</protein>
<dbReference type="Gene3D" id="3.40.50.720">
    <property type="entry name" value="NAD(P)-binding Rossmann-like Domain"/>
    <property type="match status" value="2"/>
</dbReference>
<dbReference type="GO" id="GO:0016491">
    <property type="term" value="F:oxidoreductase activity"/>
    <property type="evidence" value="ECO:0007669"/>
    <property type="project" value="UniProtKB-KW"/>
</dbReference>
<reference evidence="4 5" key="1">
    <citation type="submission" date="2019-07" db="EMBL/GenBank/DDBJ databases">
        <title>The draft genome sequence of Vibrio algivorus M1486.</title>
        <authorList>
            <person name="Meng X."/>
        </authorList>
    </citation>
    <scope>NUCLEOTIDE SEQUENCE [LARGE SCALE GENOMIC DNA]</scope>
    <source>
        <strain evidence="4 5">M1486</strain>
    </source>
</reference>
<dbReference type="SUPFAM" id="SSF52283">
    <property type="entry name" value="Formate/glycerate dehydrogenase catalytic domain-like"/>
    <property type="match status" value="1"/>
</dbReference>
<evidence type="ECO:0000256" key="2">
    <source>
        <dbReference type="ARBA" id="ARBA00023027"/>
    </source>
</evidence>
<dbReference type="InterPro" id="IPR036291">
    <property type="entry name" value="NAD(P)-bd_dom_sf"/>
</dbReference>
<dbReference type="CDD" id="cd05300">
    <property type="entry name" value="2-Hacid_dh_1"/>
    <property type="match status" value="1"/>
</dbReference>
<accession>A0A557PBZ1</accession>
<proteinExistence type="predicted"/>
<feature type="domain" description="D-isomer specific 2-hydroxyacid dehydrogenase NAD-binding" evidence="3">
    <location>
        <begin position="105"/>
        <end position="278"/>
    </location>
</feature>
<dbReference type="GO" id="GO:0051287">
    <property type="term" value="F:NAD binding"/>
    <property type="evidence" value="ECO:0007669"/>
    <property type="project" value="InterPro"/>
</dbReference>
<evidence type="ECO:0000259" key="3">
    <source>
        <dbReference type="Pfam" id="PF02826"/>
    </source>
</evidence>